<name>A0A1M6EZN2_9FIRM</name>
<dbReference type="InterPro" id="IPR002933">
    <property type="entry name" value="Peptidase_M20"/>
</dbReference>
<dbReference type="CDD" id="cd03887">
    <property type="entry name" value="M20_Acy1L2"/>
    <property type="match status" value="1"/>
</dbReference>
<dbReference type="STRING" id="1121476.SAMN02745751_01298"/>
<dbReference type="SUPFAM" id="SSF55031">
    <property type="entry name" value="Bacterial exopeptidase dimerisation domain"/>
    <property type="match status" value="1"/>
</dbReference>
<comment type="similarity">
    <text evidence="1">Belongs to the peptidase M20A family.</text>
</comment>
<reference evidence="3 4" key="1">
    <citation type="submission" date="2016-11" db="EMBL/GenBank/DDBJ databases">
        <authorList>
            <person name="Jaros S."/>
            <person name="Januszkiewicz K."/>
            <person name="Wedrychowicz H."/>
        </authorList>
    </citation>
    <scope>NUCLEOTIDE SEQUENCE [LARGE SCALE GENOMIC DNA]</scope>
    <source>
        <strain evidence="3 4">DSM 17477</strain>
    </source>
</reference>
<keyword evidence="3" id="KW-0378">Hydrolase</keyword>
<dbReference type="Pfam" id="PF01546">
    <property type="entry name" value="Peptidase_M20"/>
    <property type="match status" value="1"/>
</dbReference>
<dbReference type="PANTHER" id="PTHR30575">
    <property type="entry name" value="PEPTIDASE M20"/>
    <property type="match status" value="1"/>
</dbReference>
<dbReference type="FunFam" id="3.30.70.360:FF:000004">
    <property type="entry name" value="Peptidase M20 domain-containing protein 2"/>
    <property type="match status" value="1"/>
</dbReference>
<dbReference type="PIRSF" id="PIRSF037226">
    <property type="entry name" value="Amidohydrolase_ACY1L2_prd"/>
    <property type="match status" value="1"/>
</dbReference>
<keyword evidence="4" id="KW-1185">Reference proteome</keyword>
<organism evidence="3 4">
    <name type="scientific">Dethiosulfatibacter aminovorans DSM 17477</name>
    <dbReference type="NCBI Taxonomy" id="1121476"/>
    <lineage>
        <taxon>Bacteria</taxon>
        <taxon>Bacillati</taxon>
        <taxon>Bacillota</taxon>
        <taxon>Tissierellia</taxon>
        <taxon>Dethiosulfatibacter</taxon>
    </lineage>
</organism>
<dbReference type="EMBL" id="FQZL01000008">
    <property type="protein sequence ID" value="SHI90897.1"/>
    <property type="molecule type" value="Genomic_DNA"/>
</dbReference>
<evidence type="ECO:0000256" key="1">
    <source>
        <dbReference type="PIRNR" id="PIRNR037226"/>
    </source>
</evidence>
<dbReference type="AlphaFoldDB" id="A0A1M6EZN2"/>
<dbReference type="PANTHER" id="PTHR30575:SF0">
    <property type="entry name" value="XAA-ARG DIPEPTIDASE"/>
    <property type="match status" value="1"/>
</dbReference>
<sequence>MAERENLLDTEQIRRPGKVETRILKSINNLEKEFIELSDKILEKPELGNEEFYACKLHTDLLKKHGFEVEESFMEQETGFKATYDSKKKGPAVAFLSEYDALPGIGHGCGHNMLGTVSTGSGIVLKQIIDDIGGKVVVFGTPAEETSGAKVIYADKGAFDDIDIALVAHPNSEYNESGTSLAMEAIQFEFIGKTSHAASAPEKGINALDATINTFNNINALRQQTKSDARIHGIIKEGGKAANVIPDKCIAQFYVRAASKLYLEELVEKVKNCARGASAAAGTKLEISNFEFSYDNLVTNRTLSDLFTENLRKAGVDKISKARKAYGSLDAGNVSHKCPTIHPYFDITNNREIAAHTVEFRDSTKTDYAYDNMKKTINALVSTAVDVINDEELQHRIREEFERTEK</sequence>
<evidence type="ECO:0000259" key="2">
    <source>
        <dbReference type="Pfam" id="PF07687"/>
    </source>
</evidence>
<dbReference type="SUPFAM" id="SSF53187">
    <property type="entry name" value="Zn-dependent exopeptidases"/>
    <property type="match status" value="1"/>
</dbReference>
<dbReference type="GO" id="GO:0005737">
    <property type="term" value="C:cytoplasm"/>
    <property type="evidence" value="ECO:0007669"/>
    <property type="project" value="TreeGrafter"/>
</dbReference>
<evidence type="ECO:0000313" key="3">
    <source>
        <dbReference type="EMBL" id="SHI90897.1"/>
    </source>
</evidence>
<dbReference type="InterPro" id="IPR036264">
    <property type="entry name" value="Bact_exopeptidase_dim_dom"/>
</dbReference>
<dbReference type="Proteomes" id="UP000184052">
    <property type="component" value="Unassembled WGS sequence"/>
</dbReference>
<dbReference type="InterPro" id="IPR017439">
    <property type="entry name" value="Amidohydrolase"/>
</dbReference>
<dbReference type="InterPro" id="IPR017144">
    <property type="entry name" value="Xaa-Arg_dipeptidase"/>
</dbReference>
<dbReference type="Gene3D" id="3.40.630.10">
    <property type="entry name" value="Zn peptidases"/>
    <property type="match status" value="1"/>
</dbReference>
<dbReference type="NCBIfam" id="TIGR01891">
    <property type="entry name" value="amidohydrolases"/>
    <property type="match status" value="1"/>
</dbReference>
<dbReference type="Gene3D" id="3.30.70.360">
    <property type="match status" value="1"/>
</dbReference>
<accession>A0A1M6EZN2</accession>
<dbReference type="InterPro" id="IPR011650">
    <property type="entry name" value="Peptidase_M20_dimer"/>
</dbReference>
<dbReference type="GO" id="GO:0046657">
    <property type="term" value="P:folic acid catabolic process"/>
    <property type="evidence" value="ECO:0007669"/>
    <property type="project" value="TreeGrafter"/>
</dbReference>
<dbReference type="InterPro" id="IPR052030">
    <property type="entry name" value="Peptidase_M20/M20A_hydrolases"/>
</dbReference>
<evidence type="ECO:0000313" key="4">
    <source>
        <dbReference type="Proteomes" id="UP000184052"/>
    </source>
</evidence>
<feature type="domain" description="Peptidase M20 dimerisation" evidence="2">
    <location>
        <begin position="188"/>
        <end position="275"/>
    </location>
</feature>
<dbReference type="GO" id="GO:0071713">
    <property type="term" value="F:para-aminobenzoyl-glutamate hydrolase activity"/>
    <property type="evidence" value="ECO:0007669"/>
    <property type="project" value="TreeGrafter"/>
</dbReference>
<dbReference type="GO" id="GO:0016805">
    <property type="term" value="F:dipeptidase activity"/>
    <property type="evidence" value="ECO:0007669"/>
    <property type="project" value="InterPro"/>
</dbReference>
<protein>
    <recommendedName>
        <fullName evidence="1">Peptidase M20 domain-containing protein 2</fullName>
    </recommendedName>
</protein>
<proteinExistence type="inferred from homology"/>
<gene>
    <name evidence="3" type="ORF">SAMN02745751_01298</name>
</gene>
<dbReference type="Pfam" id="PF07687">
    <property type="entry name" value="M20_dimer"/>
    <property type="match status" value="1"/>
</dbReference>